<dbReference type="Proteomes" id="UP000002669">
    <property type="component" value="Unassembled WGS sequence"/>
</dbReference>
<dbReference type="HOGENOM" id="CLU_3191192_0_0_1"/>
<dbReference type="AlphaFoldDB" id="E4V0F8"/>
<dbReference type="RefSeq" id="XP_003171549.1">
    <property type="nucleotide sequence ID" value="XM_003171501.1"/>
</dbReference>
<dbReference type="VEuPathDB" id="FungiDB:MGYG_06090"/>
<accession>E4V0F8</accession>
<dbReference type="GeneID" id="10026801"/>
<keyword evidence="2" id="KW-1185">Reference proteome</keyword>
<sequence>MYLDDVIDLDSRFLTWEAGRRNENTKNNEHQVTAMYAGGSCKDSKV</sequence>
<evidence type="ECO:0000313" key="1">
    <source>
        <dbReference type="EMBL" id="EFR03095.1"/>
    </source>
</evidence>
<name>E4V0F8_ARTGP</name>
<protein>
    <submittedName>
        <fullName evidence="1">Uncharacterized protein</fullName>
    </submittedName>
</protein>
<dbReference type="EMBL" id="DS989826">
    <property type="protein sequence ID" value="EFR03095.1"/>
    <property type="molecule type" value="Genomic_DNA"/>
</dbReference>
<organism evidence="2">
    <name type="scientific">Arthroderma gypseum (strain ATCC MYA-4604 / CBS 118893)</name>
    <name type="common">Microsporum gypseum</name>
    <dbReference type="NCBI Taxonomy" id="535722"/>
    <lineage>
        <taxon>Eukaryota</taxon>
        <taxon>Fungi</taxon>
        <taxon>Dikarya</taxon>
        <taxon>Ascomycota</taxon>
        <taxon>Pezizomycotina</taxon>
        <taxon>Eurotiomycetes</taxon>
        <taxon>Eurotiomycetidae</taxon>
        <taxon>Onygenales</taxon>
        <taxon>Arthrodermataceae</taxon>
        <taxon>Nannizzia</taxon>
    </lineage>
</organism>
<dbReference type="InParanoid" id="E4V0F8"/>
<proteinExistence type="predicted"/>
<gene>
    <name evidence="1" type="ORF">MGYG_06090</name>
</gene>
<evidence type="ECO:0000313" key="2">
    <source>
        <dbReference type="Proteomes" id="UP000002669"/>
    </source>
</evidence>
<reference evidence="2" key="1">
    <citation type="journal article" date="2012" name="MBio">
        <title>Comparative genome analysis of Trichophyton rubrum and related dermatophytes reveals candidate genes involved in infection.</title>
        <authorList>
            <person name="Martinez D.A."/>
            <person name="Oliver B.G."/>
            <person name="Graeser Y."/>
            <person name="Goldberg J.M."/>
            <person name="Li W."/>
            <person name="Martinez-Rossi N.M."/>
            <person name="Monod M."/>
            <person name="Shelest E."/>
            <person name="Barton R.C."/>
            <person name="Birch E."/>
            <person name="Brakhage A.A."/>
            <person name="Chen Z."/>
            <person name="Gurr S.J."/>
            <person name="Heiman D."/>
            <person name="Heitman J."/>
            <person name="Kosti I."/>
            <person name="Rossi A."/>
            <person name="Saif S."/>
            <person name="Samalova M."/>
            <person name="Saunders C.W."/>
            <person name="Shea T."/>
            <person name="Summerbell R.C."/>
            <person name="Xu J."/>
            <person name="Young S."/>
            <person name="Zeng Q."/>
            <person name="Birren B.W."/>
            <person name="Cuomo C.A."/>
            <person name="White T.C."/>
        </authorList>
    </citation>
    <scope>NUCLEOTIDE SEQUENCE [LARGE SCALE GENOMIC DNA]</scope>
    <source>
        <strain evidence="2">ATCC MYA-4604 / CBS 118893</strain>
    </source>
</reference>